<accession>A0A4Y2KAJ7</accession>
<proteinExistence type="predicted"/>
<dbReference type="Proteomes" id="UP000499080">
    <property type="component" value="Unassembled WGS sequence"/>
</dbReference>
<evidence type="ECO:0000313" key="1">
    <source>
        <dbReference type="EMBL" id="GBM98332.1"/>
    </source>
</evidence>
<evidence type="ECO:0000313" key="2">
    <source>
        <dbReference type="Proteomes" id="UP000499080"/>
    </source>
</evidence>
<dbReference type="EMBL" id="BGPR01004313">
    <property type="protein sequence ID" value="GBM98332.1"/>
    <property type="molecule type" value="Genomic_DNA"/>
</dbReference>
<gene>
    <name evidence="1" type="ORF">AVEN_113427_1</name>
</gene>
<protein>
    <submittedName>
        <fullName evidence="1">Uncharacterized protein</fullName>
    </submittedName>
</protein>
<sequence length="123" mass="14202">MVQEIRLNDLLRSADLWVDLPTPFIALIAVNRNNHFSDLSAGHCSLQASLRNLYQLKRVLAKYIPWRGTKTLGLVRVFPIGKMFGERPRSRLCKIQQNRSNTYRSRLSTLLTRKLFEITISAC</sequence>
<organism evidence="1 2">
    <name type="scientific">Araneus ventricosus</name>
    <name type="common">Orbweaver spider</name>
    <name type="synonym">Epeira ventricosa</name>
    <dbReference type="NCBI Taxonomy" id="182803"/>
    <lineage>
        <taxon>Eukaryota</taxon>
        <taxon>Metazoa</taxon>
        <taxon>Ecdysozoa</taxon>
        <taxon>Arthropoda</taxon>
        <taxon>Chelicerata</taxon>
        <taxon>Arachnida</taxon>
        <taxon>Araneae</taxon>
        <taxon>Araneomorphae</taxon>
        <taxon>Entelegynae</taxon>
        <taxon>Araneoidea</taxon>
        <taxon>Araneidae</taxon>
        <taxon>Araneus</taxon>
    </lineage>
</organism>
<comment type="caution">
    <text evidence="1">The sequence shown here is derived from an EMBL/GenBank/DDBJ whole genome shotgun (WGS) entry which is preliminary data.</text>
</comment>
<reference evidence="1 2" key="1">
    <citation type="journal article" date="2019" name="Sci. Rep.">
        <title>Orb-weaving spider Araneus ventricosus genome elucidates the spidroin gene catalogue.</title>
        <authorList>
            <person name="Kono N."/>
            <person name="Nakamura H."/>
            <person name="Ohtoshi R."/>
            <person name="Moran D.A.P."/>
            <person name="Shinohara A."/>
            <person name="Yoshida Y."/>
            <person name="Fujiwara M."/>
            <person name="Mori M."/>
            <person name="Tomita M."/>
            <person name="Arakawa K."/>
        </authorList>
    </citation>
    <scope>NUCLEOTIDE SEQUENCE [LARGE SCALE GENOMIC DNA]</scope>
</reference>
<dbReference type="AlphaFoldDB" id="A0A4Y2KAJ7"/>
<name>A0A4Y2KAJ7_ARAVE</name>
<keyword evidence="2" id="KW-1185">Reference proteome</keyword>